<dbReference type="PRINTS" id="PR00080">
    <property type="entry name" value="SDRFAMILY"/>
</dbReference>
<dbReference type="EC" id="1.1.1.-" evidence="4"/>
<accession>A0ABV7IUK9</accession>
<keyword evidence="5" id="KW-1185">Reference proteome</keyword>
<dbReference type="InterPro" id="IPR002347">
    <property type="entry name" value="SDR_fam"/>
</dbReference>
<dbReference type="PANTHER" id="PTHR42760:SF115">
    <property type="entry name" value="3-OXOACYL-[ACYL-CARRIER-PROTEIN] REDUCTASE FABG"/>
    <property type="match status" value="1"/>
</dbReference>
<dbReference type="Pfam" id="PF13561">
    <property type="entry name" value="adh_short_C2"/>
    <property type="match status" value="1"/>
</dbReference>
<dbReference type="InterPro" id="IPR036291">
    <property type="entry name" value="NAD(P)-bd_dom_sf"/>
</dbReference>
<keyword evidence="2 4" id="KW-0560">Oxidoreductase</keyword>
<gene>
    <name evidence="4" type="ORF">ACFOD9_06400</name>
</gene>
<evidence type="ECO:0000313" key="4">
    <source>
        <dbReference type="EMBL" id="MFC3173877.1"/>
    </source>
</evidence>
<reference evidence="5" key="1">
    <citation type="journal article" date="2019" name="Int. J. Syst. Evol. Microbiol.">
        <title>The Global Catalogue of Microorganisms (GCM) 10K type strain sequencing project: providing services to taxonomists for standard genome sequencing and annotation.</title>
        <authorList>
            <consortium name="The Broad Institute Genomics Platform"/>
            <consortium name="The Broad Institute Genome Sequencing Center for Infectious Disease"/>
            <person name="Wu L."/>
            <person name="Ma J."/>
        </authorList>
    </citation>
    <scope>NUCLEOTIDE SEQUENCE [LARGE SCALE GENOMIC DNA]</scope>
    <source>
        <strain evidence="5">KCTC 42984</strain>
    </source>
</reference>
<evidence type="ECO:0000256" key="1">
    <source>
        <dbReference type="ARBA" id="ARBA00006484"/>
    </source>
</evidence>
<dbReference type="InterPro" id="IPR057326">
    <property type="entry name" value="KR_dom"/>
</dbReference>
<dbReference type="Proteomes" id="UP001595604">
    <property type="component" value="Unassembled WGS sequence"/>
</dbReference>
<evidence type="ECO:0000313" key="5">
    <source>
        <dbReference type="Proteomes" id="UP001595604"/>
    </source>
</evidence>
<proteinExistence type="inferred from homology"/>
<dbReference type="SUPFAM" id="SSF51735">
    <property type="entry name" value="NAD(P)-binding Rossmann-fold domains"/>
    <property type="match status" value="1"/>
</dbReference>
<protein>
    <submittedName>
        <fullName evidence="4">SDR family NAD(P)-dependent oxidoreductase</fullName>
        <ecNumber evidence="4">1.1.1.-</ecNumber>
    </submittedName>
</protein>
<organism evidence="4 5">
    <name type="scientific">Novosphingobium bradum</name>
    <dbReference type="NCBI Taxonomy" id="1737444"/>
    <lineage>
        <taxon>Bacteria</taxon>
        <taxon>Pseudomonadati</taxon>
        <taxon>Pseudomonadota</taxon>
        <taxon>Alphaproteobacteria</taxon>
        <taxon>Sphingomonadales</taxon>
        <taxon>Sphingomonadaceae</taxon>
        <taxon>Novosphingobium</taxon>
    </lineage>
</organism>
<dbReference type="EMBL" id="JBHRTQ010000007">
    <property type="protein sequence ID" value="MFC3173877.1"/>
    <property type="molecule type" value="Genomic_DNA"/>
</dbReference>
<dbReference type="RefSeq" id="WP_379509261.1">
    <property type="nucleotide sequence ID" value="NZ_JBHRTQ010000007.1"/>
</dbReference>
<feature type="domain" description="Ketoreductase" evidence="3">
    <location>
        <begin position="10"/>
        <end position="196"/>
    </location>
</feature>
<dbReference type="CDD" id="cd05233">
    <property type="entry name" value="SDR_c"/>
    <property type="match status" value="1"/>
</dbReference>
<dbReference type="SMART" id="SM00822">
    <property type="entry name" value="PKS_KR"/>
    <property type="match status" value="1"/>
</dbReference>
<evidence type="ECO:0000256" key="2">
    <source>
        <dbReference type="ARBA" id="ARBA00023002"/>
    </source>
</evidence>
<comment type="caution">
    <text evidence="4">The sequence shown here is derived from an EMBL/GenBank/DDBJ whole genome shotgun (WGS) entry which is preliminary data.</text>
</comment>
<dbReference type="GO" id="GO:0016491">
    <property type="term" value="F:oxidoreductase activity"/>
    <property type="evidence" value="ECO:0007669"/>
    <property type="project" value="UniProtKB-KW"/>
</dbReference>
<dbReference type="PANTHER" id="PTHR42760">
    <property type="entry name" value="SHORT-CHAIN DEHYDROGENASES/REDUCTASES FAMILY MEMBER"/>
    <property type="match status" value="1"/>
</dbReference>
<dbReference type="Gene3D" id="3.40.50.720">
    <property type="entry name" value="NAD(P)-binding Rossmann-like Domain"/>
    <property type="match status" value="1"/>
</dbReference>
<dbReference type="InterPro" id="IPR020904">
    <property type="entry name" value="Sc_DH/Rdtase_CS"/>
</dbReference>
<evidence type="ECO:0000259" key="3">
    <source>
        <dbReference type="SMART" id="SM00822"/>
    </source>
</evidence>
<dbReference type="PROSITE" id="PS00061">
    <property type="entry name" value="ADH_SHORT"/>
    <property type="match status" value="1"/>
</dbReference>
<sequence length="281" mass="28224">MNELLGLAGEVVLVTGAGSGIGKATALLYARAGARVACCGIVEADEAATAAEIRAAGGEAIHLVADMRDRAEVFAMVAAVEARLGPLAVAVNVVGGLGGQKPRPFLDLTDEDWDIPIRNNLTTTMLCCQAEALAMARAGTPGRIVTFSSGAGMKASPTMAHYGAAKAAVIQLTKTLAIELAPHGIRVNCVVPGTHLTPSLARQIADPANPGMADFVARSSAAIPLGRLGEVEETAGAALFLGSKLSGFMTGHTVISDGGALHATPRGAASQGLAVAALKGG</sequence>
<dbReference type="PRINTS" id="PR00081">
    <property type="entry name" value="GDHRDH"/>
</dbReference>
<name>A0ABV7IUK9_9SPHN</name>
<comment type="similarity">
    <text evidence="1">Belongs to the short-chain dehydrogenases/reductases (SDR) family.</text>
</comment>